<evidence type="ECO:0000313" key="2">
    <source>
        <dbReference type="EMBL" id="MCE7511324.1"/>
    </source>
</evidence>
<proteinExistence type="predicted"/>
<keyword evidence="1" id="KW-0812">Transmembrane</keyword>
<comment type="caution">
    <text evidence="2">The sequence shown here is derived from an EMBL/GenBank/DDBJ whole genome shotgun (WGS) entry which is preliminary data.</text>
</comment>
<keyword evidence="1" id="KW-0472">Membrane</keyword>
<protein>
    <submittedName>
        <fullName evidence="2">Uncharacterized protein</fullName>
    </submittedName>
</protein>
<dbReference type="AlphaFoldDB" id="A0A9Q3W9N1"/>
<feature type="transmembrane region" description="Helical" evidence="1">
    <location>
        <begin position="156"/>
        <end position="177"/>
    </location>
</feature>
<feature type="transmembrane region" description="Helical" evidence="1">
    <location>
        <begin position="63"/>
        <end position="87"/>
    </location>
</feature>
<dbReference type="Proteomes" id="UP001107961">
    <property type="component" value="Unassembled WGS sequence"/>
</dbReference>
<accession>A0A9Q3W9N1</accession>
<evidence type="ECO:0000313" key="3">
    <source>
        <dbReference type="Proteomes" id="UP001107961"/>
    </source>
</evidence>
<organism evidence="2 3">
    <name type="scientific">Alloalcanivorax xenomutans</name>
    <dbReference type="NCBI Taxonomy" id="1094342"/>
    <lineage>
        <taxon>Bacteria</taxon>
        <taxon>Pseudomonadati</taxon>
        <taxon>Pseudomonadota</taxon>
        <taxon>Gammaproteobacteria</taxon>
        <taxon>Oceanospirillales</taxon>
        <taxon>Alcanivoracaceae</taxon>
        <taxon>Alloalcanivorax</taxon>
    </lineage>
</organism>
<keyword evidence="3" id="KW-1185">Reference proteome</keyword>
<sequence length="201" mass="21832">MKDRFNDPVTAPRSHRGGYRPSIYVTRVMLNSGLALTVLGLGATVLVYLLCMMLLSLTEAPDHVVWIFLLLAAFGNTLFIGASWPLWHRLVLASREPFRAFRVEPTVRWLMRAGLAVVGALIARYEHDQISQALPLLSLTGWQGALAEHAAASLTLYGLLCGGACLGRALLALCLLVDLWRDEARQGTAPQGGSTSQGHSP</sequence>
<keyword evidence="1" id="KW-1133">Transmembrane helix</keyword>
<dbReference type="EMBL" id="JAJVKT010000053">
    <property type="protein sequence ID" value="MCE7511324.1"/>
    <property type="molecule type" value="Genomic_DNA"/>
</dbReference>
<feature type="transmembrane region" description="Helical" evidence="1">
    <location>
        <begin position="107"/>
        <end position="125"/>
    </location>
</feature>
<name>A0A9Q3W9N1_9GAMM</name>
<reference evidence="2" key="1">
    <citation type="submission" date="2022-01" db="EMBL/GenBank/DDBJ databases">
        <authorList>
            <person name="Karlyshev A.V."/>
            <person name="Jaspars M."/>
        </authorList>
    </citation>
    <scope>NUCLEOTIDE SEQUENCE</scope>
    <source>
        <strain evidence="2">AGSA3-2</strain>
    </source>
</reference>
<evidence type="ECO:0000256" key="1">
    <source>
        <dbReference type="SAM" id="Phobius"/>
    </source>
</evidence>
<feature type="transmembrane region" description="Helical" evidence="1">
    <location>
        <begin position="34"/>
        <end position="57"/>
    </location>
</feature>
<dbReference type="RefSeq" id="WP_163128055.1">
    <property type="nucleotide sequence ID" value="NZ_JAJVKT010000053.1"/>
</dbReference>
<gene>
    <name evidence="2" type="ORF">LZG35_22045</name>
</gene>